<dbReference type="AlphaFoldDB" id="A0A5C3NUP6"/>
<evidence type="ECO:0000313" key="2">
    <source>
        <dbReference type="EMBL" id="TFK79710.1"/>
    </source>
</evidence>
<dbReference type="InParanoid" id="A0A5C3NUP6"/>
<proteinExistence type="predicted"/>
<feature type="compositionally biased region" description="Low complexity" evidence="1">
    <location>
        <begin position="16"/>
        <end position="28"/>
    </location>
</feature>
<name>A0A5C3NUP6_9APHY</name>
<gene>
    <name evidence="2" type="ORF">K466DRAFT_592249</name>
</gene>
<feature type="compositionally biased region" description="Basic and acidic residues" evidence="1">
    <location>
        <begin position="90"/>
        <end position="99"/>
    </location>
</feature>
<feature type="compositionally biased region" description="Low complexity" evidence="1">
    <location>
        <begin position="48"/>
        <end position="68"/>
    </location>
</feature>
<protein>
    <submittedName>
        <fullName evidence="2">Uncharacterized protein</fullName>
    </submittedName>
</protein>
<feature type="region of interest" description="Disordered" evidence="1">
    <location>
        <begin position="16"/>
        <end position="112"/>
    </location>
</feature>
<dbReference type="Proteomes" id="UP000308197">
    <property type="component" value="Unassembled WGS sequence"/>
</dbReference>
<feature type="compositionally biased region" description="Polar residues" evidence="1">
    <location>
        <begin position="102"/>
        <end position="112"/>
    </location>
</feature>
<keyword evidence="3" id="KW-1185">Reference proteome</keyword>
<organism evidence="2 3">
    <name type="scientific">Polyporus arcularius HHB13444</name>
    <dbReference type="NCBI Taxonomy" id="1314778"/>
    <lineage>
        <taxon>Eukaryota</taxon>
        <taxon>Fungi</taxon>
        <taxon>Dikarya</taxon>
        <taxon>Basidiomycota</taxon>
        <taxon>Agaricomycotina</taxon>
        <taxon>Agaricomycetes</taxon>
        <taxon>Polyporales</taxon>
        <taxon>Polyporaceae</taxon>
        <taxon>Polyporus</taxon>
    </lineage>
</organism>
<dbReference type="EMBL" id="ML211953">
    <property type="protein sequence ID" value="TFK79710.1"/>
    <property type="molecule type" value="Genomic_DNA"/>
</dbReference>
<accession>A0A5C3NUP6</accession>
<reference evidence="2 3" key="1">
    <citation type="journal article" date="2019" name="Nat. Ecol. Evol.">
        <title>Megaphylogeny resolves global patterns of mushroom evolution.</title>
        <authorList>
            <person name="Varga T."/>
            <person name="Krizsan K."/>
            <person name="Foldi C."/>
            <person name="Dima B."/>
            <person name="Sanchez-Garcia M."/>
            <person name="Sanchez-Ramirez S."/>
            <person name="Szollosi G.J."/>
            <person name="Szarkandi J.G."/>
            <person name="Papp V."/>
            <person name="Albert L."/>
            <person name="Andreopoulos W."/>
            <person name="Angelini C."/>
            <person name="Antonin V."/>
            <person name="Barry K.W."/>
            <person name="Bougher N.L."/>
            <person name="Buchanan P."/>
            <person name="Buyck B."/>
            <person name="Bense V."/>
            <person name="Catcheside P."/>
            <person name="Chovatia M."/>
            <person name="Cooper J."/>
            <person name="Damon W."/>
            <person name="Desjardin D."/>
            <person name="Finy P."/>
            <person name="Geml J."/>
            <person name="Haridas S."/>
            <person name="Hughes K."/>
            <person name="Justo A."/>
            <person name="Karasinski D."/>
            <person name="Kautmanova I."/>
            <person name="Kiss B."/>
            <person name="Kocsube S."/>
            <person name="Kotiranta H."/>
            <person name="LaButti K.M."/>
            <person name="Lechner B.E."/>
            <person name="Liimatainen K."/>
            <person name="Lipzen A."/>
            <person name="Lukacs Z."/>
            <person name="Mihaltcheva S."/>
            <person name="Morgado L.N."/>
            <person name="Niskanen T."/>
            <person name="Noordeloos M.E."/>
            <person name="Ohm R.A."/>
            <person name="Ortiz-Santana B."/>
            <person name="Ovrebo C."/>
            <person name="Racz N."/>
            <person name="Riley R."/>
            <person name="Savchenko A."/>
            <person name="Shiryaev A."/>
            <person name="Soop K."/>
            <person name="Spirin V."/>
            <person name="Szebenyi C."/>
            <person name="Tomsovsky M."/>
            <person name="Tulloss R.E."/>
            <person name="Uehling J."/>
            <person name="Grigoriev I.V."/>
            <person name="Vagvolgyi C."/>
            <person name="Papp T."/>
            <person name="Martin F.M."/>
            <person name="Miettinen O."/>
            <person name="Hibbett D.S."/>
            <person name="Nagy L.G."/>
        </authorList>
    </citation>
    <scope>NUCLEOTIDE SEQUENCE [LARGE SCALE GENOMIC DNA]</scope>
    <source>
        <strain evidence="2 3">HHB13444</strain>
    </source>
</reference>
<sequence>MRPALHIKFWPTTTTTTSPAALRTTSPALSVLVASPRNSRDSRRHRPASTSSHSAAARTTARPASLRPTPSPLPHASATLLHAPPALHTDSSRPPHDHGVYSATTCSNVTNTPLRTPQRILHRVRA</sequence>
<evidence type="ECO:0000256" key="1">
    <source>
        <dbReference type="SAM" id="MobiDB-lite"/>
    </source>
</evidence>
<evidence type="ECO:0000313" key="3">
    <source>
        <dbReference type="Proteomes" id="UP000308197"/>
    </source>
</evidence>